<feature type="binding site" evidence="17">
    <location>
        <begin position="13"/>
        <end position="16"/>
    </location>
    <ligand>
        <name>UDP-N-acetyl-alpha-D-glucosamine</name>
        <dbReference type="ChEBI" id="CHEBI:57705"/>
    </ligand>
</feature>
<evidence type="ECO:0000256" key="17">
    <source>
        <dbReference type="HAMAP-Rule" id="MF_01631"/>
    </source>
</evidence>
<evidence type="ECO:0000256" key="7">
    <source>
        <dbReference type="ARBA" id="ARBA00022737"/>
    </source>
</evidence>
<keyword evidence="12 17" id="KW-0012">Acyltransferase</keyword>
<comment type="pathway">
    <text evidence="17">Bacterial outer membrane biogenesis; LPS lipid A biosynthesis.</text>
</comment>
<dbReference type="PANTHER" id="PTHR43584:SF3">
    <property type="entry name" value="BIFUNCTIONAL PROTEIN GLMU"/>
    <property type="match status" value="1"/>
</dbReference>
<dbReference type="SUPFAM" id="SSF51161">
    <property type="entry name" value="Trimeric LpxA-like enzymes"/>
    <property type="match status" value="1"/>
</dbReference>
<organism evidence="20 21">
    <name type="scientific">Deinococcus soli</name>
    <name type="common">ex Cha et al. 2016</name>
    <dbReference type="NCBI Taxonomy" id="1309411"/>
    <lineage>
        <taxon>Bacteria</taxon>
        <taxon>Thermotogati</taxon>
        <taxon>Deinococcota</taxon>
        <taxon>Deinococci</taxon>
        <taxon>Deinococcales</taxon>
        <taxon>Deinococcaceae</taxon>
        <taxon>Deinococcus</taxon>
    </lineage>
</organism>
<comment type="caution">
    <text evidence="17">Lacks conserved residue(s) required for the propagation of feature annotation.</text>
</comment>
<comment type="pathway">
    <text evidence="17">Nucleotide-sugar biosynthesis; UDP-N-acetyl-alpha-D-glucosamine biosynthesis; UDP-N-acetyl-alpha-D-glucosamine from N-acetyl-alpha-D-glucosamine 1-phosphate: step 1/1.</text>
</comment>
<dbReference type="Gene3D" id="2.160.10.10">
    <property type="entry name" value="Hexapeptide repeat proteins"/>
    <property type="match status" value="1"/>
</dbReference>
<sequence>MTEQIRPLDVVILAAGQGTRMKSSLPKVLHPVAGRPMVAWAVKTARELGARNVVVVTGHGADQVEAALQGSGVVFARQEQQLGTGHAFIQGLDALDDHANADVLVLYGDTPLLRPDTLAALLGDHRARGSAFTVLTGELADATGYGRIIRDEQGNVERIVEQKDATPLERTVREFNSGVYLMDARATDLAHRITNDNASGEYYLTDLLGLYRAEGAEVHAFKLTDPGEVMGANDRTGLAEAESIIRARITQEHMRAGVTIHMPETVYIEDTVQIGRDVTLEPGVILRGDTRIAEGVTVGPYSVITDSTLDEGVTIKAHSVLDGAVVGAGGDVGPFARLRPGTVLAGGVHIGNFVETKNARLAAGVKAGHLAYLGDVEIGEETNVGAGTIVANFDGVNKHRTAVGAGVFIGSNSTLIAPRVIGDAAFIAAGSAVHDDVPEGAMAVARGKQRNLEGWSRRYWGDLHEKVQVKLPWLAGWLNRQD</sequence>
<comment type="similarity">
    <text evidence="2 17">In the N-terminal section; belongs to the N-acetylglucosamine-1-phosphate uridyltransferase family.</text>
</comment>
<dbReference type="AlphaFoldDB" id="A0A0F7JMV0"/>
<feature type="binding site" evidence="17">
    <location>
        <position position="233"/>
    </location>
    <ligand>
        <name>UDP-N-acetyl-alpha-D-glucosamine</name>
        <dbReference type="ChEBI" id="CHEBI:57705"/>
    </ligand>
</feature>
<dbReference type="GO" id="GO:0009252">
    <property type="term" value="P:peptidoglycan biosynthetic process"/>
    <property type="evidence" value="ECO:0007669"/>
    <property type="project" value="UniProtKB-UniRule"/>
</dbReference>
<evidence type="ECO:0000256" key="2">
    <source>
        <dbReference type="ARBA" id="ARBA00007947"/>
    </source>
</evidence>
<evidence type="ECO:0000256" key="6">
    <source>
        <dbReference type="ARBA" id="ARBA00022723"/>
    </source>
</evidence>
<feature type="region of interest" description="N-acetyltransferase" evidence="17">
    <location>
        <begin position="257"/>
        <end position="482"/>
    </location>
</feature>
<evidence type="ECO:0000256" key="12">
    <source>
        <dbReference type="ARBA" id="ARBA00023315"/>
    </source>
</evidence>
<evidence type="ECO:0000313" key="21">
    <source>
        <dbReference type="Proteomes" id="UP000034024"/>
    </source>
</evidence>
<dbReference type="Pfam" id="PF25087">
    <property type="entry name" value="GMPPB_C"/>
    <property type="match status" value="1"/>
</dbReference>
<evidence type="ECO:0000256" key="16">
    <source>
        <dbReference type="ARBA" id="ARBA00049628"/>
    </source>
</evidence>
<proteinExistence type="inferred from homology"/>
<name>A0A0F7JMV0_9DEIO</name>
<dbReference type="Pfam" id="PF12804">
    <property type="entry name" value="NTP_transf_3"/>
    <property type="match status" value="1"/>
</dbReference>
<dbReference type="SUPFAM" id="SSF53448">
    <property type="entry name" value="Nucleotide-diphospho-sugar transferases"/>
    <property type="match status" value="1"/>
</dbReference>
<feature type="binding site" evidence="17">
    <location>
        <position position="233"/>
    </location>
    <ligand>
        <name>Mg(2+)</name>
        <dbReference type="ChEBI" id="CHEBI:18420"/>
    </ligand>
</feature>
<comment type="catalytic activity">
    <reaction evidence="15 17">
        <text>N-acetyl-alpha-D-glucosamine 1-phosphate + UTP + H(+) = UDP-N-acetyl-alpha-D-glucosamine + diphosphate</text>
        <dbReference type="Rhea" id="RHEA:13509"/>
        <dbReference type="ChEBI" id="CHEBI:15378"/>
        <dbReference type="ChEBI" id="CHEBI:33019"/>
        <dbReference type="ChEBI" id="CHEBI:46398"/>
        <dbReference type="ChEBI" id="CHEBI:57705"/>
        <dbReference type="ChEBI" id="CHEBI:57776"/>
        <dbReference type="EC" id="2.7.7.23"/>
    </reaction>
</comment>
<dbReference type="PANTHER" id="PTHR43584">
    <property type="entry name" value="NUCLEOTIDYL TRANSFERASE"/>
    <property type="match status" value="1"/>
</dbReference>
<feature type="binding site" evidence="17">
    <location>
        <position position="146"/>
    </location>
    <ligand>
        <name>UDP-N-acetyl-alpha-D-glucosamine</name>
        <dbReference type="ChEBI" id="CHEBI:57705"/>
    </ligand>
</feature>
<dbReference type="GO" id="GO:0005737">
    <property type="term" value="C:cytoplasm"/>
    <property type="evidence" value="ECO:0007669"/>
    <property type="project" value="UniProtKB-SubCell"/>
</dbReference>
<evidence type="ECO:0000256" key="1">
    <source>
        <dbReference type="ARBA" id="ARBA00007707"/>
    </source>
</evidence>
<dbReference type="OrthoDB" id="9775031at2"/>
<feature type="domain" description="MobA-like NTP transferase" evidence="18">
    <location>
        <begin position="10"/>
        <end position="136"/>
    </location>
</feature>
<dbReference type="InterPro" id="IPR025877">
    <property type="entry name" value="MobA-like_NTP_Trfase"/>
</dbReference>
<dbReference type="Gene3D" id="3.90.550.10">
    <property type="entry name" value="Spore Coat Polysaccharide Biosynthesis Protein SpsA, Chain A"/>
    <property type="match status" value="1"/>
</dbReference>
<feature type="region of interest" description="Pyrophosphorylase" evidence="17">
    <location>
        <begin position="1"/>
        <end position="235"/>
    </location>
</feature>
<keyword evidence="11 17" id="KW-0511">Multifunctional enzyme</keyword>
<dbReference type="GO" id="GO:0000287">
    <property type="term" value="F:magnesium ion binding"/>
    <property type="evidence" value="ECO:0007669"/>
    <property type="project" value="UniProtKB-UniRule"/>
</dbReference>
<evidence type="ECO:0000256" key="14">
    <source>
        <dbReference type="ARBA" id="ARBA00048247"/>
    </source>
</evidence>
<evidence type="ECO:0000256" key="13">
    <source>
        <dbReference type="ARBA" id="ARBA00023316"/>
    </source>
</evidence>
<evidence type="ECO:0000256" key="15">
    <source>
        <dbReference type="ARBA" id="ARBA00048493"/>
    </source>
</evidence>
<dbReference type="Proteomes" id="UP000034024">
    <property type="component" value="Chromosome"/>
</dbReference>
<dbReference type="RefSeq" id="WP_046844229.1">
    <property type="nucleotide sequence ID" value="NZ_CP011389.1"/>
</dbReference>
<keyword evidence="13 17" id="KW-0961">Cell wall biogenesis/degradation</keyword>
<evidence type="ECO:0000256" key="8">
    <source>
        <dbReference type="ARBA" id="ARBA00022842"/>
    </source>
</evidence>
<feature type="binding site" evidence="17">
    <location>
        <position position="339"/>
    </location>
    <ligand>
        <name>UDP-N-acetyl-alpha-D-glucosamine</name>
        <dbReference type="ChEBI" id="CHEBI:57705"/>
    </ligand>
</feature>
<dbReference type="InterPro" id="IPR005882">
    <property type="entry name" value="Bifunctional_GlmU"/>
</dbReference>
<feature type="binding site" evidence="17">
    <location>
        <position position="386"/>
    </location>
    <ligand>
        <name>acetyl-CoA</name>
        <dbReference type="ChEBI" id="CHEBI:57288"/>
    </ligand>
</feature>
<evidence type="ECO:0000256" key="3">
    <source>
        <dbReference type="ARBA" id="ARBA00022490"/>
    </source>
</evidence>
<keyword evidence="21" id="KW-1185">Reference proteome</keyword>
<protein>
    <recommendedName>
        <fullName evidence="17">Bifunctional protein GlmU</fullName>
    </recommendedName>
    <domain>
        <recommendedName>
            <fullName evidence="17">UDP-N-acetylglucosamine pyrophosphorylase</fullName>
            <ecNumber evidence="17">2.7.7.23</ecNumber>
        </recommendedName>
        <alternativeName>
            <fullName evidence="17">N-acetylglucosamine-1-phosphate uridyltransferase</fullName>
        </alternativeName>
    </domain>
    <domain>
        <recommendedName>
            <fullName evidence="17">Glucosamine-1-phosphate N-acetyltransferase</fullName>
            <ecNumber evidence="17">2.3.1.157</ecNumber>
        </recommendedName>
    </domain>
</protein>
<dbReference type="InterPro" id="IPR056729">
    <property type="entry name" value="GMPPB_C"/>
</dbReference>
<evidence type="ECO:0000313" key="20">
    <source>
        <dbReference type="EMBL" id="AKH17661.1"/>
    </source>
</evidence>
<dbReference type="CDD" id="cd03353">
    <property type="entry name" value="LbH_GlmU_C"/>
    <property type="match status" value="1"/>
</dbReference>
<feature type="binding site" evidence="17">
    <location>
        <position position="27"/>
    </location>
    <ligand>
        <name>UDP-N-acetyl-alpha-D-glucosamine</name>
        <dbReference type="ChEBI" id="CHEBI:57705"/>
    </ligand>
</feature>
<dbReference type="UniPathway" id="UPA00973"/>
<comment type="catalytic activity">
    <reaction evidence="14 17">
        <text>alpha-D-glucosamine 1-phosphate + acetyl-CoA = N-acetyl-alpha-D-glucosamine 1-phosphate + CoA + H(+)</text>
        <dbReference type="Rhea" id="RHEA:13725"/>
        <dbReference type="ChEBI" id="CHEBI:15378"/>
        <dbReference type="ChEBI" id="CHEBI:57287"/>
        <dbReference type="ChEBI" id="CHEBI:57288"/>
        <dbReference type="ChEBI" id="CHEBI:57776"/>
        <dbReference type="ChEBI" id="CHEBI:58516"/>
        <dbReference type="EC" id="2.3.1.157"/>
    </reaction>
</comment>
<evidence type="ECO:0000256" key="10">
    <source>
        <dbReference type="ARBA" id="ARBA00022984"/>
    </source>
</evidence>
<evidence type="ECO:0000256" key="11">
    <source>
        <dbReference type="ARBA" id="ARBA00023268"/>
    </source>
</evidence>
<dbReference type="NCBIfam" id="NF010938">
    <property type="entry name" value="PRK14358.1"/>
    <property type="match status" value="1"/>
</dbReference>
<evidence type="ECO:0000259" key="18">
    <source>
        <dbReference type="Pfam" id="PF12804"/>
    </source>
</evidence>
<keyword evidence="5 17" id="KW-0548">Nucleotidyltransferase</keyword>
<comment type="similarity">
    <text evidence="1 17">In the C-terminal section; belongs to the transferase hexapeptide repeat family.</text>
</comment>
<dbReference type="GO" id="GO:0003977">
    <property type="term" value="F:UDP-N-acetylglucosamine diphosphorylase activity"/>
    <property type="evidence" value="ECO:0007669"/>
    <property type="project" value="UniProtKB-UniRule"/>
</dbReference>
<dbReference type="EC" id="2.7.7.23" evidence="17"/>
<feature type="domain" description="Mannose-1-phosphate guanyltransferase C-terminal" evidence="19">
    <location>
        <begin position="264"/>
        <end position="355"/>
    </location>
</feature>
<feature type="binding site" evidence="17">
    <location>
        <position position="383"/>
    </location>
    <ligand>
        <name>UDP-N-acetyl-alpha-D-glucosamine</name>
        <dbReference type="ChEBI" id="CHEBI:57705"/>
    </ligand>
</feature>
<feature type="active site" description="Proton acceptor" evidence="17">
    <location>
        <position position="369"/>
    </location>
</feature>
<dbReference type="CDD" id="cd02540">
    <property type="entry name" value="GT2_GlmU_N_bac"/>
    <property type="match status" value="1"/>
</dbReference>
<dbReference type="GO" id="GO:0016020">
    <property type="term" value="C:membrane"/>
    <property type="evidence" value="ECO:0007669"/>
    <property type="project" value="GOC"/>
</dbReference>
<feature type="binding site" evidence="17">
    <location>
        <position position="357"/>
    </location>
    <ligand>
        <name>UDP-N-acetyl-alpha-D-glucosamine</name>
        <dbReference type="ChEBI" id="CHEBI:57705"/>
    </ligand>
</feature>
<reference evidence="20 21" key="1">
    <citation type="submission" date="2015-01" db="EMBL/GenBank/DDBJ databases">
        <title>Deinococcus soli/N5/whole genome sequencing.</title>
        <authorList>
            <person name="Kim M.K."/>
            <person name="Srinivasan S."/>
            <person name="Lee J.-J."/>
        </authorList>
    </citation>
    <scope>NUCLEOTIDE SEQUENCE [LARGE SCALE GENOMIC DNA]</scope>
    <source>
        <strain evidence="20 21">N5</strain>
    </source>
</reference>
<keyword evidence="6 17" id="KW-0479">Metal-binding</keyword>
<dbReference type="InterPro" id="IPR011004">
    <property type="entry name" value="Trimer_LpxA-like_sf"/>
</dbReference>
<dbReference type="InterPro" id="IPR029044">
    <property type="entry name" value="Nucleotide-diphossugar_trans"/>
</dbReference>
<feature type="binding site" evidence="17">
    <location>
        <position position="446"/>
    </location>
    <ligand>
        <name>acetyl-CoA</name>
        <dbReference type="ChEBI" id="CHEBI:57288"/>
    </ligand>
</feature>
<keyword evidence="9 17" id="KW-0133">Cell shape</keyword>
<keyword evidence="10 17" id="KW-0573">Peptidoglycan synthesis</keyword>
<dbReference type="GO" id="GO:0071555">
    <property type="term" value="P:cell wall organization"/>
    <property type="evidence" value="ECO:0007669"/>
    <property type="project" value="UniProtKB-KW"/>
</dbReference>
<feature type="binding site" evidence="17">
    <location>
        <position position="411"/>
    </location>
    <ligand>
        <name>acetyl-CoA</name>
        <dbReference type="ChEBI" id="CHEBI:57288"/>
    </ligand>
</feature>
<feature type="binding site" evidence="17">
    <location>
        <begin position="83"/>
        <end position="84"/>
    </location>
    <ligand>
        <name>UDP-N-acetyl-alpha-D-glucosamine</name>
        <dbReference type="ChEBI" id="CHEBI:57705"/>
    </ligand>
</feature>
<dbReference type="EC" id="2.3.1.157" evidence="17"/>
<dbReference type="GO" id="GO:0000902">
    <property type="term" value="P:cell morphogenesis"/>
    <property type="evidence" value="ECO:0007669"/>
    <property type="project" value="UniProtKB-UniRule"/>
</dbReference>
<comment type="function">
    <text evidence="16 17">Catalyzes the last two sequential reactions in the de novo biosynthetic pathway for UDP-N-acetylglucosamine (UDP-GlcNAc). The C-terminal domain catalyzes the transfer of acetyl group from acetyl coenzyme A to glucosamine-1-phosphate (GlcN-1-P) to produce N-acetylglucosamine-1-phosphate (GlcNAc-1-P), which is converted into UDP-GlcNAc by the transfer of uridine 5-monophosphate (from uridine 5-triphosphate), a reaction catalyzed by the N-terminal domain.</text>
</comment>
<dbReference type="NCBIfam" id="TIGR01173">
    <property type="entry name" value="glmU"/>
    <property type="match status" value="1"/>
</dbReference>
<keyword evidence="8 17" id="KW-0460">Magnesium</keyword>
<comment type="subunit">
    <text evidence="17">Homotrimer.</text>
</comment>
<feature type="binding site" evidence="17">
    <location>
        <position position="78"/>
    </location>
    <ligand>
        <name>UDP-N-acetyl-alpha-D-glucosamine</name>
        <dbReference type="ChEBI" id="CHEBI:57705"/>
    </ligand>
</feature>
<comment type="subcellular location">
    <subcellularLocation>
        <location evidence="17">Cytoplasm</location>
    </subcellularLocation>
</comment>
<feature type="region of interest" description="Linker" evidence="17">
    <location>
        <begin position="236"/>
        <end position="256"/>
    </location>
</feature>
<dbReference type="InterPro" id="IPR038009">
    <property type="entry name" value="GlmU_C_LbH"/>
</dbReference>
<dbReference type="EMBL" id="CP011389">
    <property type="protein sequence ID" value="AKH17661.1"/>
    <property type="molecule type" value="Genomic_DNA"/>
</dbReference>
<dbReference type="GO" id="GO:0006048">
    <property type="term" value="P:UDP-N-acetylglucosamine biosynthetic process"/>
    <property type="evidence" value="ECO:0007669"/>
    <property type="project" value="UniProtKB-UniPathway"/>
</dbReference>
<dbReference type="GO" id="GO:0019134">
    <property type="term" value="F:glucosamine-1-phosphate N-acetyltransferase activity"/>
    <property type="evidence" value="ECO:0007669"/>
    <property type="project" value="UniProtKB-UniRule"/>
</dbReference>
<comment type="pathway">
    <text evidence="17">Nucleotide-sugar biosynthesis; UDP-N-acetyl-alpha-D-glucosamine biosynthesis; N-acetyl-alpha-D-glucosamine 1-phosphate from alpha-D-glucosamine 6-phosphate (route II): step 2/2.</text>
</comment>
<feature type="binding site" evidence="17">
    <location>
        <position position="429"/>
    </location>
    <ligand>
        <name>acetyl-CoA</name>
        <dbReference type="ChEBI" id="CHEBI:57288"/>
    </ligand>
</feature>
<feature type="binding site" evidence="17">
    <location>
        <position position="372"/>
    </location>
    <ligand>
        <name>UDP-N-acetyl-alpha-D-glucosamine</name>
        <dbReference type="ChEBI" id="CHEBI:57705"/>
    </ligand>
</feature>
<dbReference type="GO" id="GO:0009245">
    <property type="term" value="P:lipid A biosynthetic process"/>
    <property type="evidence" value="ECO:0007669"/>
    <property type="project" value="UniProtKB-UniRule"/>
</dbReference>
<keyword evidence="7 17" id="KW-0677">Repeat</keyword>
<keyword evidence="3 17" id="KW-0963">Cytoplasm</keyword>
<accession>A0A0F7JMV0</accession>
<dbReference type="KEGG" id="dch:SY84_12165"/>
<evidence type="ECO:0000256" key="4">
    <source>
        <dbReference type="ARBA" id="ARBA00022679"/>
    </source>
</evidence>
<keyword evidence="4 17" id="KW-0808">Transferase</keyword>
<evidence type="ECO:0000256" key="9">
    <source>
        <dbReference type="ARBA" id="ARBA00022960"/>
    </source>
</evidence>
<feature type="binding site" evidence="17">
    <location>
        <begin position="107"/>
        <end position="109"/>
    </location>
    <ligand>
        <name>UDP-N-acetyl-alpha-D-glucosamine</name>
        <dbReference type="ChEBI" id="CHEBI:57705"/>
    </ligand>
</feature>
<dbReference type="UniPathway" id="UPA00113">
    <property type="reaction ID" value="UER00532"/>
</dbReference>
<dbReference type="InterPro" id="IPR050065">
    <property type="entry name" value="GlmU-like"/>
</dbReference>
<dbReference type="GO" id="GO:0008360">
    <property type="term" value="P:regulation of cell shape"/>
    <property type="evidence" value="ECO:0007669"/>
    <property type="project" value="UniProtKB-KW"/>
</dbReference>
<evidence type="ECO:0000259" key="19">
    <source>
        <dbReference type="Pfam" id="PF25087"/>
    </source>
</evidence>
<feature type="binding site" evidence="17">
    <location>
        <position position="109"/>
    </location>
    <ligand>
        <name>Mg(2+)</name>
        <dbReference type="ChEBI" id="CHEBI:18420"/>
    </ligand>
</feature>
<gene>
    <name evidence="17" type="primary">glmU</name>
    <name evidence="20" type="ORF">SY84_12165</name>
</gene>
<feature type="binding site" evidence="17">
    <location>
        <position position="176"/>
    </location>
    <ligand>
        <name>UDP-N-acetyl-alpha-D-glucosamine</name>
        <dbReference type="ChEBI" id="CHEBI:57705"/>
    </ligand>
</feature>
<feature type="binding site" evidence="17">
    <location>
        <position position="161"/>
    </location>
    <ligand>
        <name>UDP-N-acetyl-alpha-D-glucosamine</name>
        <dbReference type="ChEBI" id="CHEBI:57705"/>
    </ligand>
</feature>
<dbReference type="HAMAP" id="MF_01631">
    <property type="entry name" value="GlmU"/>
    <property type="match status" value="1"/>
</dbReference>
<evidence type="ECO:0000256" key="5">
    <source>
        <dbReference type="ARBA" id="ARBA00022695"/>
    </source>
</evidence>
<comment type="cofactor">
    <cofactor evidence="17">
        <name>Mg(2+)</name>
        <dbReference type="ChEBI" id="CHEBI:18420"/>
    </cofactor>
    <text evidence="17">Binds 1 Mg(2+) ion per subunit.</text>
</comment>
<dbReference type="PATRIC" id="fig|1309411.5.peg.2475"/>